<evidence type="ECO:0000313" key="3">
    <source>
        <dbReference type="Proteomes" id="UP000192569"/>
    </source>
</evidence>
<dbReference type="SUPFAM" id="SSF51182">
    <property type="entry name" value="RmlC-like cupins"/>
    <property type="match status" value="1"/>
</dbReference>
<reference evidence="2 3" key="1">
    <citation type="submission" date="2017-04" db="EMBL/GenBank/DDBJ databases">
        <authorList>
            <person name="Afonso C.L."/>
            <person name="Miller P.J."/>
            <person name="Scott M.A."/>
            <person name="Spackman E."/>
            <person name="Goraichik I."/>
            <person name="Dimitrov K.M."/>
            <person name="Suarez D.L."/>
            <person name="Swayne D.E."/>
        </authorList>
    </citation>
    <scope>NUCLEOTIDE SEQUENCE [LARGE SCALE GENOMIC DNA]</scope>
    <source>
        <strain evidence="2 3">ToBE</strain>
    </source>
</reference>
<organism evidence="2 3">
    <name type="scientific">Thermanaeromonas toyohensis ToBE</name>
    <dbReference type="NCBI Taxonomy" id="698762"/>
    <lineage>
        <taxon>Bacteria</taxon>
        <taxon>Bacillati</taxon>
        <taxon>Bacillota</taxon>
        <taxon>Clostridia</taxon>
        <taxon>Neomoorellales</taxon>
        <taxon>Neomoorellaceae</taxon>
        <taxon>Thermanaeromonas</taxon>
    </lineage>
</organism>
<dbReference type="EMBL" id="LT838272">
    <property type="protein sequence ID" value="SMB96628.1"/>
    <property type="molecule type" value="Genomic_DNA"/>
</dbReference>
<dbReference type="PANTHER" id="PTHR21047">
    <property type="entry name" value="DTDP-6-DEOXY-D-GLUCOSE-3,5 EPIMERASE"/>
    <property type="match status" value="1"/>
</dbReference>
<dbReference type="GO" id="GO:0019305">
    <property type="term" value="P:dTDP-rhamnose biosynthetic process"/>
    <property type="evidence" value="ECO:0007669"/>
    <property type="project" value="TreeGrafter"/>
</dbReference>
<dbReference type="RefSeq" id="WP_084665178.1">
    <property type="nucleotide sequence ID" value="NZ_LT838272.1"/>
</dbReference>
<dbReference type="STRING" id="698762.SAMN00808754_1563"/>
<dbReference type="InterPro" id="IPR011051">
    <property type="entry name" value="RmlC_Cupin_sf"/>
</dbReference>
<dbReference type="InterPro" id="IPR014710">
    <property type="entry name" value="RmlC-like_jellyroll"/>
</dbReference>
<sequence length="160" mass="18241">MSNEFVHGEIDGVVVKSLTKHVDERGWLCELFRQDELPREVHPVMSYVSLTLPGVVRGPHAHQQQWDYFCFVGPSNFKVYLWDNRPGSATFGRMMVLYAGEDAPKAVVVPPGVVHAYKNVGWRPGLVFNAPNRLYAGWGRSEPVDEIRWEEDPDSVFRVD</sequence>
<proteinExistence type="predicted"/>
<dbReference type="Proteomes" id="UP000192569">
    <property type="component" value="Chromosome I"/>
</dbReference>
<dbReference type="GO" id="GO:0000271">
    <property type="term" value="P:polysaccharide biosynthetic process"/>
    <property type="evidence" value="ECO:0007669"/>
    <property type="project" value="TreeGrafter"/>
</dbReference>
<dbReference type="PANTHER" id="PTHR21047:SF2">
    <property type="entry name" value="THYMIDINE DIPHOSPHO-4-KETO-RHAMNOSE 3,5-EPIMERASE"/>
    <property type="match status" value="1"/>
</dbReference>
<gene>
    <name evidence="2" type="ORF">SAMN00808754_1563</name>
</gene>
<dbReference type="AlphaFoldDB" id="A0A1W1VTE3"/>
<dbReference type="InterPro" id="IPR000888">
    <property type="entry name" value="RmlC-like"/>
</dbReference>
<evidence type="ECO:0000313" key="2">
    <source>
        <dbReference type="EMBL" id="SMB96628.1"/>
    </source>
</evidence>
<name>A0A1W1VTE3_9FIRM</name>
<dbReference type="Gene3D" id="2.60.120.10">
    <property type="entry name" value="Jelly Rolls"/>
    <property type="match status" value="1"/>
</dbReference>
<dbReference type="GO" id="GO:0008830">
    <property type="term" value="F:dTDP-4-dehydrorhamnose 3,5-epimerase activity"/>
    <property type="evidence" value="ECO:0007669"/>
    <property type="project" value="InterPro"/>
</dbReference>
<keyword evidence="3" id="KW-1185">Reference proteome</keyword>
<accession>A0A1W1VTE3</accession>
<dbReference type="GO" id="GO:0005829">
    <property type="term" value="C:cytosol"/>
    <property type="evidence" value="ECO:0007669"/>
    <property type="project" value="TreeGrafter"/>
</dbReference>
<feature type="site" description="Participates in a stacking interaction with the thymidine ring of dTDP-4-oxo-6-deoxyglucose" evidence="1">
    <location>
        <position position="135"/>
    </location>
</feature>
<dbReference type="Pfam" id="PF00908">
    <property type="entry name" value="dTDP_sugar_isom"/>
    <property type="match status" value="1"/>
</dbReference>
<protein>
    <submittedName>
        <fullName evidence="2">dTDP-4-dehydrorhamnose 3,5-epimerase</fullName>
    </submittedName>
</protein>
<evidence type="ECO:0000256" key="1">
    <source>
        <dbReference type="PIRSR" id="PIRSR600888-3"/>
    </source>
</evidence>
<dbReference type="OrthoDB" id="9800680at2"/>